<dbReference type="GO" id="GO:0005096">
    <property type="term" value="F:GTPase activator activity"/>
    <property type="evidence" value="ECO:0007669"/>
    <property type="project" value="InterPro"/>
</dbReference>
<organism evidence="1 2">
    <name type="scientific">Porphyridium purpureum</name>
    <name type="common">Red alga</name>
    <name type="synonym">Porphyridium cruentum</name>
    <dbReference type="NCBI Taxonomy" id="35688"/>
    <lineage>
        <taxon>Eukaryota</taxon>
        <taxon>Rhodophyta</taxon>
        <taxon>Bangiophyceae</taxon>
        <taxon>Porphyridiales</taxon>
        <taxon>Porphyridiaceae</taxon>
        <taxon>Porphyridium</taxon>
    </lineage>
</organism>
<dbReference type="OrthoDB" id="333024at2759"/>
<dbReference type="SMART" id="SM00368">
    <property type="entry name" value="LRR_RI"/>
    <property type="match status" value="6"/>
</dbReference>
<name>A0A5J4YM58_PORPP</name>
<dbReference type="InterPro" id="IPR027038">
    <property type="entry name" value="RanGap"/>
</dbReference>
<dbReference type="Proteomes" id="UP000324585">
    <property type="component" value="Unassembled WGS sequence"/>
</dbReference>
<dbReference type="PANTHER" id="PTHR24113:SF15">
    <property type="entry name" value="NACHT DOMAIN-CONTAINING PROTEIN"/>
    <property type="match status" value="1"/>
</dbReference>
<gene>
    <name evidence="1" type="ORF">FVE85_8016</name>
</gene>
<sequence>MRCRVPGLVCCDLAMAWGRRESAAEREAWLGAWCARIAGNDVSLPALLVLRSRNLSEHDITRLCDAMVHASHLRELNMAGTHLSPTALEALCSMLEKNTSIEVLNVGDETLGQPPVNLRRLAAAVSANTNSALRVLDLENKGIDASGAQELAALLMNESCTLKSLNLSRNPVMVDGFAGLLGAGTFSLQKLQLAHCEISGQISVADEGDEYGSLSTFQSSCPELVELDLRANAIGTFPEWLWSRLVDFLCRRMPSLQRLWLAGCGLGEERVASLVIHEADMLSRLVELDLDANVNAARGLMESWQSTSREAPVLAVLRVSGTELGDKDLLKLAARIGAGNCKQLRTLAIKHNVVSSAGLFALLRAGQLHDIQAFHNPAIALDMLELVAREQHEVDDALANTSVRVLDLGACGLGLSELDWLVNALCDDKLSNLIELGLGGNPGCSRDDEQWACLLRKAELARPALHIVWETSDQKHERVALG</sequence>
<keyword evidence="2" id="KW-1185">Reference proteome</keyword>
<dbReference type="GO" id="GO:0005634">
    <property type="term" value="C:nucleus"/>
    <property type="evidence" value="ECO:0007669"/>
    <property type="project" value="TreeGrafter"/>
</dbReference>
<dbReference type="GO" id="GO:0006913">
    <property type="term" value="P:nucleocytoplasmic transport"/>
    <property type="evidence" value="ECO:0007669"/>
    <property type="project" value="TreeGrafter"/>
</dbReference>
<dbReference type="GO" id="GO:0005829">
    <property type="term" value="C:cytosol"/>
    <property type="evidence" value="ECO:0007669"/>
    <property type="project" value="TreeGrafter"/>
</dbReference>
<dbReference type="InterPro" id="IPR032675">
    <property type="entry name" value="LRR_dom_sf"/>
</dbReference>
<dbReference type="Gene3D" id="3.80.10.10">
    <property type="entry name" value="Ribonuclease Inhibitor"/>
    <property type="match status" value="2"/>
</dbReference>
<dbReference type="GO" id="GO:0048471">
    <property type="term" value="C:perinuclear region of cytoplasm"/>
    <property type="evidence" value="ECO:0007669"/>
    <property type="project" value="TreeGrafter"/>
</dbReference>
<dbReference type="SUPFAM" id="SSF52047">
    <property type="entry name" value="RNI-like"/>
    <property type="match status" value="1"/>
</dbReference>
<proteinExistence type="predicted"/>
<dbReference type="EMBL" id="VRMN01000009">
    <property type="protein sequence ID" value="KAA8492509.1"/>
    <property type="molecule type" value="Genomic_DNA"/>
</dbReference>
<evidence type="ECO:0000313" key="2">
    <source>
        <dbReference type="Proteomes" id="UP000324585"/>
    </source>
</evidence>
<dbReference type="InterPro" id="IPR001611">
    <property type="entry name" value="Leu-rich_rpt"/>
</dbReference>
<dbReference type="GO" id="GO:0031267">
    <property type="term" value="F:small GTPase binding"/>
    <property type="evidence" value="ECO:0007669"/>
    <property type="project" value="TreeGrafter"/>
</dbReference>
<evidence type="ECO:0000313" key="1">
    <source>
        <dbReference type="EMBL" id="KAA8492509.1"/>
    </source>
</evidence>
<protein>
    <submittedName>
        <fullName evidence="1">Ribonuclease inhibitor</fullName>
    </submittedName>
</protein>
<dbReference type="OMA" id="WCARIAG"/>
<dbReference type="PANTHER" id="PTHR24113">
    <property type="entry name" value="RAN GTPASE-ACTIVATING PROTEIN 1"/>
    <property type="match status" value="1"/>
</dbReference>
<accession>A0A5J4YM58</accession>
<comment type="caution">
    <text evidence="1">The sequence shown here is derived from an EMBL/GenBank/DDBJ whole genome shotgun (WGS) entry which is preliminary data.</text>
</comment>
<dbReference type="Pfam" id="PF13516">
    <property type="entry name" value="LRR_6"/>
    <property type="match status" value="2"/>
</dbReference>
<reference evidence="2" key="1">
    <citation type="journal article" date="2019" name="Nat. Commun.">
        <title>Expansion of phycobilisome linker gene families in mesophilic red algae.</title>
        <authorList>
            <person name="Lee J."/>
            <person name="Kim D."/>
            <person name="Bhattacharya D."/>
            <person name="Yoon H.S."/>
        </authorList>
    </citation>
    <scope>NUCLEOTIDE SEQUENCE [LARGE SCALE GENOMIC DNA]</scope>
    <source>
        <strain evidence="2">CCMP 1328</strain>
    </source>
</reference>
<dbReference type="AlphaFoldDB" id="A0A5J4YM58"/>